<gene>
    <name evidence="1" type="ORF">FHS68_000024</name>
</gene>
<evidence type="ECO:0000313" key="2">
    <source>
        <dbReference type="Proteomes" id="UP001179181"/>
    </source>
</evidence>
<comment type="caution">
    <text evidence="1">The sequence shown here is derived from an EMBL/GenBank/DDBJ whole genome shotgun (WGS) entry which is preliminary data.</text>
</comment>
<organism evidence="1 2">
    <name type="scientific">Dyadobacter arcticus</name>
    <dbReference type="NCBI Taxonomy" id="1078754"/>
    <lineage>
        <taxon>Bacteria</taxon>
        <taxon>Pseudomonadati</taxon>
        <taxon>Bacteroidota</taxon>
        <taxon>Cytophagia</taxon>
        <taxon>Cytophagales</taxon>
        <taxon>Spirosomataceae</taxon>
        <taxon>Dyadobacter</taxon>
    </lineage>
</organism>
<accession>A0ABX0UCX3</accession>
<name>A0ABX0UCX3_9BACT</name>
<evidence type="ECO:0008006" key="3">
    <source>
        <dbReference type="Google" id="ProtNLM"/>
    </source>
</evidence>
<reference evidence="1 2" key="1">
    <citation type="submission" date="2020-03" db="EMBL/GenBank/DDBJ databases">
        <title>Genomic Encyclopedia of Type Strains, Phase IV (KMG-IV): sequencing the most valuable type-strain genomes for metagenomic binning, comparative biology and taxonomic classification.</title>
        <authorList>
            <person name="Goeker M."/>
        </authorList>
    </citation>
    <scope>NUCLEOTIDE SEQUENCE [LARGE SCALE GENOMIC DNA]</scope>
    <source>
        <strain evidence="1 2">DSM 102865</strain>
    </source>
</reference>
<dbReference type="Proteomes" id="UP001179181">
    <property type="component" value="Unassembled WGS sequence"/>
</dbReference>
<sequence length="58" mass="6969">MKLILKKGQLLEEILPLNKHSKITKKRNAQKYVGVLNLKEDPLEIQRRMRNDWEQDIN</sequence>
<protein>
    <recommendedName>
        <fullName evidence="3">DUF2281 domain-containing protein</fullName>
    </recommendedName>
</protein>
<dbReference type="RefSeq" id="WP_167265934.1">
    <property type="nucleotide sequence ID" value="NZ_JAASQJ010000001.1"/>
</dbReference>
<dbReference type="EMBL" id="JAASQJ010000001">
    <property type="protein sequence ID" value="NIJ50868.1"/>
    <property type="molecule type" value="Genomic_DNA"/>
</dbReference>
<proteinExistence type="predicted"/>
<keyword evidence="2" id="KW-1185">Reference proteome</keyword>
<evidence type="ECO:0000313" key="1">
    <source>
        <dbReference type="EMBL" id="NIJ50868.1"/>
    </source>
</evidence>